<reference evidence="3" key="1">
    <citation type="journal article" date="2019" name="Int. J. Syst. Evol. Microbiol.">
        <title>The Global Catalogue of Microorganisms (GCM) 10K type strain sequencing project: providing services to taxonomists for standard genome sequencing and annotation.</title>
        <authorList>
            <consortium name="The Broad Institute Genomics Platform"/>
            <consortium name="The Broad Institute Genome Sequencing Center for Infectious Disease"/>
            <person name="Wu L."/>
            <person name="Ma J."/>
        </authorList>
    </citation>
    <scope>NUCLEOTIDE SEQUENCE [LARGE SCALE GENOMIC DNA]</scope>
    <source>
        <strain evidence="3">JCM 17626</strain>
    </source>
</reference>
<dbReference type="Gene3D" id="2.60.120.590">
    <property type="entry name" value="Alpha-ketoglutarate-dependent dioxygenase AlkB-like"/>
    <property type="match status" value="1"/>
</dbReference>
<keyword evidence="2" id="KW-0223">Dioxygenase</keyword>
<organism evidence="2 3">
    <name type="scientific">Pedobacter jeongneungensis</name>
    <dbReference type="NCBI Taxonomy" id="947309"/>
    <lineage>
        <taxon>Bacteria</taxon>
        <taxon>Pseudomonadati</taxon>
        <taxon>Bacteroidota</taxon>
        <taxon>Sphingobacteriia</taxon>
        <taxon>Sphingobacteriales</taxon>
        <taxon>Sphingobacteriaceae</taxon>
        <taxon>Pedobacter</taxon>
    </lineage>
</organism>
<dbReference type="GO" id="GO:0051213">
    <property type="term" value="F:dioxygenase activity"/>
    <property type="evidence" value="ECO:0007669"/>
    <property type="project" value="UniProtKB-KW"/>
</dbReference>
<keyword evidence="2" id="KW-0560">Oxidoreductase</keyword>
<sequence>MGKNNIQTLDLFGKAINTDQNLLPYDGTVNYFGKLFSQQEADYYFDVLMNTIEWKNDEAFIMGKHIITKRKVAWYGDEAYSYTYSNKSKLALPWTKELLELKKISEAQTGVTYNSCLLNLYHNGDEGMAYHSDDEKALAKDSAIASLSFGAERRFLFKHKQSKETITLFLEHGSLLVMKDETQTNWLHRLPPTKKVNQPRVNLTFRTMVV</sequence>
<evidence type="ECO:0000313" key="2">
    <source>
        <dbReference type="EMBL" id="GAA4197499.1"/>
    </source>
</evidence>
<dbReference type="InterPro" id="IPR005123">
    <property type="entry name" value="Oxoglu/Fe-dep_dioxygenase_dom"/>
</dbReference>
<comment type="caution">
    <text evidence="2">The sequence shown here is derived from an EMBL/GenBank/DDBJ whole genome shotgun (WGS) entry which is preliminary data.</text>
</comment>
<dbReference type="PANTHER" id="PTHR31212">
    <property type="entry name" value="ALPHA-KETOGLUTARATE-DEPENDENT DIOXYGENASE ALKB HOMOLOG 3"/>
    <property type="match status" value="1"/>
</dbReference>
<dbReference type="PROSITE" id="PS51471">
    <property type="entry name" value="FE2OG_OXY"/>
    <property type="match status" value="1"/>
</dbReference>
<dbReference type="InterPro" id="IPR037151">
    <property type="entry name" value="AlkB-like_sf"/>
</dbReference>
<evidence type="ECO:0000259" key="1">
    <source>
        <dbReference type="PROSITE" id="PS51471"/>
    </source>
</evidence>
<name>A0ABP8B490_9SPHI</name>
<dbReference type="InterPro" id="IPR027450">
    <property type="entry name" value="AlkB-like"/>
</dbReference>
<dbReference type="InterPro" id="IPR032854">
    <property type="entry name" value="ALKBH3"/>
</dbReference>
<dbReference type="PANTHER" id="PTHR31212:SF4">
    <property type="entry name" value="ALPHA-KETOGLUTARATE-DEPENDENT DIOXYGENASE ALKB HOMOLOG 3"/>
    <property type="match status" value="1"/>
</dbReference>
<keyword evidence="3" id="KW-1185">Reference proteome</keyword>
<gene>
    <name evidence="2" type="ORF">GCM10022289_04820</name>
</gene>
<dbReference type="Proteomes" id="UP001501772">
    <property type="component" value="Unassembled WGS sequence"/>
</dbReference>
<dbReference type="EMBL" id="BAABBY010000001">
    <property type="protein sequence ID" value="GAA4197499.1"/>
    <property type="molecule type" value="Genomic_DNA"/>
</dbReference>
<dbReference type="RefSeq" id="WP_344849112.1">
    <property type="nucleotide sequence ID" value="NZ_BAABBY010000001.1"/>
</dbReference>
<feature type="domain" description="Fe2OG dioxygenase" evidence="1">
    <location>
        <begin position="112"/>
        <end position="209"/>
    </location>
</feature>
<proteinExistence type="predicted"/>
<evidence type="ECO:0000313" key="3">
    <source>
        <dbReference type="Proteomes" id="UP001501772"/>
    </source>
</evidence>
<accession>A0ABP8B490</accession>
<dbReference type="Pfam" id="PF13532">
    <property type="entry name" value="2OG-FeII_Oxy_2"/>
    <property type="match status" value="1"/>
</dbReference>
<dbReference type="SUPFAM" id="SSF51197">
    <property type="entry name" value="Clavaminate synthase-like"/>
    <property type="match status" value="1"/>
</dbReference>
<protein>
    <submittedName>
        <fullName evidence="2">Alpha-ketoglutarate-dependent dioxygenase AlkB</fullName>
    </submittedName>
</protein>